<dbReference type="Proteomes" id="UP000183015">
    <property type="component" value="Unassembled WGS sequence"/>
</dbReference>
<evidence type="ECO:0000313" key="2">
    <source>
        <dbReference type="EMBL" id="SEK89092.1"/>
    </source>
</evidence>
<evidence type="ECO:0000313" key="3">
    <source>
        <dbReference type="Proteomes" id="UP000183015"/>
    </source>
</evidence>
<feature type="transmembrane region" description="Helical" evidence="1">
    <location>
        <begin position="12"/>
        <end position="30"/>
    </location>
</feature>
<protein>
    <recommendedName>
        <fullName evidence="4">DUF2568 domain-containing protein</fullName>
    </recommendedName>
</protein>
<dbReference type="STRING" id="235985.SAMN05414137_104160"/>
<dbReference type="EMBL" id="FOAZ01000004">
    <property type="protein sequence ID" value="SEK89092.1"/>
    <property type="molecule type" value="Genomic_DNA"/>
</dbReference>
<dbReference type="InterPro" id="IPR021214">
    <property type="entry name" value="DUF2568"/>
</dbReference>
<keyword evidence="1" id="KW-1133">Transmembrane helix</keyword>
<organism evidence="2 3">
    <name type="scientific">Streptacidiphilus jiangxiensis</name>
    <dbReference type="NCBI Taxonomy" id="235985"/>
    <lineage>
        <taxon>Bacteria</taxon>
        <taxon>Bacillati</taxon>
        <taxon>Actinomycetota</taxon>
        <taxon>Actinomycetes</taxon>
        <taxon>Kitasatosporales</taxon>
        <taxon>Streptomycetaceae</taxon>
        <taxon>Streptacidiphilus</taxon>
    </lineage>
</organism>
<gene>
    <name evidence="2" type="ORF">SAMN05414137_104160</name>
</gene>
<dbReference type="Pfam" id="PF10823">
    <property type="entry name" value="DUF2568"/>
    <property type="match status" value="1"/>
</dbReference>
<dbReference type="AlphaFoldDB" id="A0A1H7KQP9"/>
<dbReference type="eggNOG" id="ENOG5033D6D">
    <property type="taxonomic scope" value="Bacteria"/>
</dbReference>
<evidence type="ECO:0000256" key="1">
    <source>
        <dbReference type="SAM" id="Phobius"/>
    </source>
</evidence>
<keyword evidence="3" id="KW-1185">Reference proteome</keyword>
<feature type="transmembrane region" description="Helical" evidence="1">
    <location>
        <begin position="69"/>
        <end position="88"/>
    </location>
</feature>
<reference evidence="3" key="1">
    <citation type="submission" date="2016-10" db="EMBL/GenBank/DDBJ databases">
        <authorList>
            <person name="Varghese N."/>
        </authorList>
    </citation>
    <scope>NUCLEOTIDE SEQUENCE [LARGE SCALE GENOMIC DNA]</scope>
    <source>
        <strain evidence="3">DSM 45096 / BCRC 16803 / CGMCC 4.1857 / CIP 109030 / JCM 12277 / KCTC 19219 / NBRC 100920 / 33214</strain>
    </source>
</reference>
<proteinExistence type="predicted"/>
<accession>A0A1H7KQP9</accession>
<evidence type="ECO:0008006" key="4">
    <source>
        <dbReference type="Google" id="ProtNLM"/>
    </source>
</evidence>
<sequence length="121" mass="12773">MIPKPLHHANELLAFVLELVALGGLAWWGFHTGHNLALHLLLGIGAPLLMAVAWGTYAAPRAKRPLPIPALLVFKLVVFGLAAAAIYATGAHTFGLVFAAVAVVNTLLATADRNSLARQTH</sequence>
<dbReference type="RefSeq" id="WP_042441793.1">
    <property type="nucleotide sequence ID" value="NZ_BBPN01000001.1"/>
</dbReference>
<feature type="transmembrane region" description="Helical" evidence="1">
    <location>
        <begin position="36"/>
        <end position="57"/>
    </location>
</feature>
<name>A0A1H7KQP9_STRJI</name>
<keyword evidence="1" id="KW-0812">Transmembrane</keyword>
<feature type="transmembrane region" description="Helical" evidence="1">
    <location>
        <begin position="94"/>
        <end position="111"/>
    </location>
</feature>
<keyword evidence="1" id="KW-0472">Membrane</keyword>